<evidence type="ECO:0000313" key="3">
    <source>
        <dbReference type="Proteomes" id="UP000001997"/>
    </source>
</evidence>
<keyword evidence="1" id="KW-1133">Transmembrane helix</keyword>
<dbReference type="KEGG" id="pgu:PGUG_03637"/>
<name>A5DK36_PICGU</name>
<dbReference type="AlphaFoldDB" id="A5DK36"/>
<evidence type="ECO:0000256" key="1">
    <source>
        <dbReference type="SAM" id="Phobius"/>
    </source>
</evidence>
<dbReference type="EMBL" id="CH408158">
    <property type="protein sequence ID" value="EDK39540.2"/>
    <property type="molecule type" value="Genomic_DNA"/>
</dbReference>
<dbReference type="Proteomes" id="UP000001997">
    <property type="component" value="Unassembled WGS sequence"/>
</dbReference>
<keyword evidence="1" id="KW-0472">Membrane</keyword>
<feature type="transmembrane region" description="Helical" evidence="1">
    <location>
        <begin position="109"/>
        <end position="126"/>
    </location>
</feature>
<dbReference type="RefSeq" id="XP_001484257.2">
    <property type="nucleotide sequence ID" value="XM_001484207.1"/>
</dbReference>
<reference evidence="2 3" key="1">
    <citation type="journal article" date="2009" name="Nature">
        <title>Evolution of pathogenicity and sexual reproduction in eight Candida genomes.</title>
        <authorList>
            <person name="Butler G."/>
            <person name="Rasmussen M.D."/>
            <person name="Lin M.F."/>
            <person name="Santos M.A."/>
            <person name="Sakthikumar S."/>
            <person name="Munro C.A."/>
            <person name="Rheinbay E."/>
            <person name="Grabherr M."/>
            <person name="Forche A."/>
            <person name="Reedy J.L."/>
            <person name="Agrafioti I."/>
            <person name="Arnaud M.B."/>
            <person name="Bates S."/>
            <person name="Brown A.J."/>
            <person name="Brunke S."/>
            <person name="Costanzo M.C."/>
            <person name="Fitzpatrick D.A."/>
            <person name="de Groot P.W."/>
            <person name="Harris D."/>
            <person name="Hoyer L.L."/>
            <person name="Hube B."/>
            <person name="Klis F.M."/>
            <person name="Kodira C."/>
            <person name="Lennard N."/>
            <person name="Logue M.E."/>
            <person name="Martin R."/>
            <person name="Neiman A.M."/>
            <person name="Nikolaou E."/>
            <person name="Quail M.A."/>
            <person name="Quinn J."/>
            <person name="Santos M.C."/>
            <person name="Schmitzberger F.F."/>
            <person name="Sherlock G."/>
            <person name="Shah P."/>
            <person name="Silverstein K.A."/>
            <person name="Skrzypek M.S."/>
            <person name="Soll D."/>
            <person name="Staggs R."/>
            <person name="Stansfield I."/>
            <person name="Stumpf M.P."/>
            <person name="Sudbery P.E."/>
            <person name="Srikantha T."/>
            <person name="Zeng Q."/>
            <person name="Berman J."/>
            <person name="Berriman M."/>
            <person name="Heitman J."/>
            <person name="Gow N.A."/>
            <person name="Lorenz M.C."/>
            <person name="Birren B.W."/>
            <person name="Kellis M."/>
            <person name="Cuomo C.A."/>
        </authorList>
    </citation>
    <scope>NUCLEOTIDE SEQUENCE [LARGE SCALE GENOMIC DNA]</scope>
    <source>
        <strain evidence="3">ATCC 6260 / CBS 566 / DSM 6381 / JCM 1539 / NBRC 10279 / NRRL Y-324</strain>
    </source>
</reference>
<keyword evidence="1" id="KW-0812">Transmembrane</keyword>
<proteinExistence type="predicted"/>
<sequence length="160" mass="17382">MLDNRVLLLLQFVYALATAFLTAYLLCFFNTNTWNLSKSVKAALSFLAAIFLAHEVAAHLASMSAAAHFLVTVPVLAPLGKLDNTIGVNTVLAKAMACLWTFGPSIKTSLWSIISTMVANSLVALIKTTRPTSTNLQLAVLTVEYEDIIECSFGWVLKID</sequence>
<dbReference type="OrthoDB" id="10561805at2759"/>
<dbReference type="VEuPathDB" id="FungiDB:PGUG_03637"/>
<feature type="transmembrane region" description="Helical" evidence="1">
    <location>
        <begin position="42"/>
        <end position="71"/>
    </location>
</feature>
<evidence type="ECO:0000313" key="2">
    <source>
        <dbReference type="EMBL" id="EDK39540.2"/>
    </source>
</evidence>
<dbReference type="GeneID" id="5125861"/>
<organism evidence="2 3">
    <name type="scientific">Meyerozyma guilliermondii (strain ATCC 6260 / CBS 566 / DSM 6381 / JCM 1539 / NBRC 10279 / NRRL Y-324)</name>
    <name type="common">Yeast</name>
    <name type="synonym">Candida guilliermondii</name>
    <dbReference type="NCBI Taxonomy" id="294746"/>
    <lineage>
        <taxon>Eukaryota</taxon>
        <taxon>Fungi</taxon>
        <taxon>Dikarya</taxon>
        <taxon>Ascomycota</taxon>
        <taxon>Saccharomycotina</taxon>
        <taxon>Pichiomycetes</taxon>
        <taxon>Debaryomycetaceae</taxon>
        <taxon>Meyerozyma</taxon>
    </lineage>
</organism>
<gene>
    <name evidence="2" type="ORF">PGUG_03637</name>
</gene>
<keyword evidence="3" id="KW-1185">Reference proteome</keyword>
<protein>
    <submittedName>
        <fullName evidence="2">Uncharacterized protein</fullName>
    </submittedName>
</protein>
<feature type="transmembrane region" description="Helical" evidence="1">
    <location>
        <begin position="6"/>
        <end position="30"/>
    </location>
</feature>
<accession>A5DK36</accession>
<dbReference type="InParanoid" id="A5DK36"/>
<dbReference type="HOGENOM" id="CLU_1652817_0_0_1"/>